<protein>
    <submittedName>
        <fullName evidence="1">Uncharacterized protein</fullName>
    </submittedName>
</protein>
<evidence type="ECO:0000313" key="1">
    <source>
        <dbReference type="EMBL" id="MPC95212.1"/>
    </source>
</evidence>
<dbReference type="EMBL" id="VSRR010101341">
    <property type="protein sequence ID" value="MPC95212.1"/>
    <property type="molecule type" value="Genomic_DNA"/>
</dbReference>
<accession>A0A5B7JGI3</accession>
<name>A0A5B7JGI3_PORTR</name>
<sequence length="65" mass="7729">MTTTTKNKEQDPRTPLKKIKALKPIPFKSPRHWNHEHAPTALKHHYLYLPHASPVRRYSHEHTDN</sequence>
<dbReference type="Proteomes" id="UP000324222">
    <property type="component" value="Unassembled WGS sequence"/>
</dbReference>
<gene>
    <name evidence="1" type="ORF">E2C01_090413</name>
</gene>
<comment type="caution">
    <text evidence="1">The sequence shown here is derived from an EMBL/GenBank/DDBJ whole genome shotgun (WGS) entry which is preliminary data.</text>
</comment>
<keyword evidence="2" id="KW-1185">Reference proteome</keyword>
<dbReference type="AlphaFoldDB" id="A0A5B7JGI3"/>
<organism evidence="1 2">
    <name type="scientific">Portunus trituberculatus</name>
    <name type="common">Swimming crab</name>
    <name type="synonym">Neptunus trituberculatus</name>
    <dbReference type="NCBI Taxonomy" id="210409"/>
    <lineage>
        <taxon>Eukaryota</taxon>
        <taxon>Metazoa</taxon>
        <taxon>Ecdysozoa</taxon>
        <taxon>Arthropoda</taxon>
        <taxon>Crustacea</taxon>
        <taxon>Multicrustacea</taxon>
        <taxon>Malacostraca</taxon>
        <taxon>Eumalacostraca</taxon>
        <taxon>Eucarida</taxon>
        <taxon>Decapoda</taxon>
        <taxon>Pleocyemata</taxon>
        <taxon>Brachyura</taxon>
        <taxon>Eubrachyura</taxon>
        <taxon>Portunoidea</taxon>
        <taxon>Portunidae</taxon>
        <taxon>Portuninae</taxon>
        <taxon>Portunus</taxon>
    </lineage>
</organism>
<evidence type="ECO:0000313" key="2">
    <source>
        <dbReference type="Proteomes" id="UP000324222"/>
    </source>
</evidence>
<proteinExistence type="predicted"/>
<reference evidence="1 2" key="1">
    <citation type="submission" date="2019-05" db="EMBL/GenBank/DDBJ databases">
        <title>Another draft genome of Portunus trituberculatus and its Hox gene families provides insights of decapod evolution.</title>
        <authorList>
            <person name="Jeong J.-H."/>
            <person name="Song I."/>
            <person name="Kim S."/>
            <person name="Choi T."/>
            <person name="Kim D."/>
            <person name="Ryu S."/>
            <person name="Kim W."/>
        </authorList>
    </citation>
    <scope>NUCLEOTIDE SEQUENCE [LARGE SCALE GENOMIC DNA]</scope>
    <source>
        <tissue evidence="1">Muscle</tissue>
    </source>
</reference>